<dbReference type="Proteomes" id="UP000053405">
    <property type="component" value="Unassembled WGS sequence"/>
</dbReference>
<feature type="compositionally biased region" description="Basic and acidic residues" evidence="1">
    <location>
        <begin position="16"/>
        <end position="57"/>
    </location>
</feature>
<organism evidence="2 3">
    <name type="scientific">Gordonia hirsuta DSM 44140 = NBRC 16056</name>
    <dbReference type="NCBI Taxonomy" id="1121927"/>
    <lineage>
        <taxon>Bacteria</taxon>
        <taxon>Bacillati</taxon>
        <taxon>Actinomycetota</taxon>
        <taxon>Actinomycetes</taxon>
        <taxon>Mycobacteriales</taxon>
        <taxon>Gordoniaceae</taxon>
        <taxon>Gordonia</taxon>
    </lineage>
</organism>
<evidence type="ECO:0000313" key="3">
    <source>
        <dbReference type="Proteomes" id="UP000053405"/>
    </source>
</evidence>
<sequence length="57" mass="6947">MPPDAQSPRTVVGDKFPQRKDLAMSNKDEHEQRIEEEERARQKERERLEREEQDRLK</sequence>
<accession>L7L5L4</accession>
<evidence type="ECO:0000256" key="1">
    <source>
        <dbReference type="SAM" id="MobiDB-lite"/>
    </source>
</evidence>
<dbReference type="EMBL" id="BANT01000006">
    <property type="protein sequence ID" value="GAC56430.1"/>
    <property type="molecule type" value="Genomic_DNA"/>
</dbReference>
<protein>
    <submittedName>
        <fullName evidence="2">Uncharacterized protein</fullName>
    </submittedName>
</protein>
<reference evidence="2 3" key="1">
    <citation type="submission" date="2012-12" db="EMBL/GenBank/DDBJ databases">
        <title>Whole genome shotgun sequence of Gordonia hirsuta NBRC 16056.</title>
        <authorList>
            <person name="Isaki-Nakamura S."/>
            <person name="Hosoyama A."/>
            <person name="Tsuchikane K."/>
            <person name="Katsumata H."/>
            <person name="Baba S."/>
            <person name="Yamazaki S."/>
            <person name="Fujita N."/>
        </authorList>
    </citation>
    <scope>NUCLEOTIDE SEQUENCE [LARGE SCALE GENOMIC DNA]</scope>
    <source>
        <strain evidence="2 3">NBRC 16056</strain>
    </source>
</reference>
<feature type="region of interest" description="Disordered" evidence="1">
    <location>
        <begin position="1"/>
        <end position="57"/>
    </location>
</feature>
<dbReference type="STRING" id="1121927.GOHSU_06_00420"/>
<gene>
    <name evidence="2" type="ORF">GOHSU_06_00420</name>
</gene>
<evidence type="ECO:0000313" key="2">
    <source>
        <dbReference type="EMBL" id="GAC56430.1"/>
    </source>
</evidence>
<proteinExistence type="predicted"/>
<comment type="caution">
    <text evidence="2">The sequence shown here is derived from an EMBL/GenBank/DDBJ whole genome shotgun (WGS) entry which is preliminary data.</text>
</comment>
<keyword evidence="3" id="KW-1185">Reference proteome</keyword>
<name>L7L5L4_9ACTN</name>
<dbReference type="AlphaFoldDB" id="L7L5L4"/>